<dbReference type="Gene3D" id="2.130.10.10">
    <property type="entry name" value="YVTN repeat-like/Quinoprotein amine dehydrogenase"/>
    <property type="match status" value="1"/>
</dbReference>
<evidence type="ECO:0000313" key="5">
    <source>
        <dbReference type="Proteomes" id="UP000789524"/>
    </source>
</evidence>
<dbReference type="AlphaFoldDB" id="A0A8J2QU43"/>
<comment type="caution">
    <text evidence="4">The sequence shown here is derived from an EMBL/GenBank/DDBJ whole genome shotgun (WGS) entry which is preliminary data.</text>
</comment>
<keyword evidence="1" id="KW-0221">Differentiation</keyword>
<dbReference type="GO" id="GO:0045499">
    <property type="term" value="F:chemorepellent activity"/>
    <property type="evidence" value="ECO:0007669"/>
    <property type="project" value="TreeGrafter"/>
</dbReference>
<dbReference type="Proteomes" id="UP000789524">
    <property type="component" value="Unassembled WGS sequence"/>
</dbReference>
<dbReference type="InterPro" id="IPR015943">
    <property type="entry name" value="WD40/YVTN_repeat-like_dom_sf"/>
</dbReference>
<sequence length="285" mass="32128">MLVNIPGHRPISKQISLSRLLNQPHLLLDAIVLSISGQDECNIQSGSHHLTWSSQQGGFYRKTNFRIINRQDLLASDSDVFEDNTSKSFSQLLFDVARDQVIVGARDTLYRLSLRGLRELERANWPAPEGKTKLCQDKGQTEDSCRNYIKVLLSYGHKLFACGTNAFSPMCNRINHMVSELVSGVPNCPHKSKLQCDSHLRQYRASIMPVPQLIFQAPTQLYAGVAGAPRPVRLTIYSRIARVCQNDSGRPSCYERQLEHFLEGASQVSRAGRRALLLKRRGPER</sequence>
<dbReference type="GO" id="GO:0005886">
    <property type="term" value="C:plasma membrane"/>
    <property type="evidence" value="ECO:0007669"/>
    <property type="project" value="TreeGrafter"/>
</dbReference>
<dbReference type="PANTHER" id="PTHR11036:SF79">
    <property type="entry name" value="SEMAPHORIN 5C, ISOFORM A"/>
    <property type="match status" value="1"/>
</dbReference>
<dbReference type="OrthoDB" id="6895279at2759"/>
<dbReference type="GO" id="GO:0030215">
    <property type="term" value="F:semaphorin receptor binding"/>
    <property type="evidence" value="ECO:0007669"/>
    <property type="project" value="InterPro"/>
</dbReference>
<reference evidence="4" key="1">
    <citation type="submission" date="2021-09" db="EMBL/GenBank/DDBJ databases">
        <authorList>
            <person name="Martin H S."/>
        </authorList>
    </citation>
    <scope>NUCLEOTIDE SEQUENCE</scope>
</reference>
<evidence type="ECO:0000259" key="3">
    <source>
        <dbReference type="PROSITE" id="PS51004"/>
    </source>
</evidence>
<proteinExistence type="predicted"/>
<evidence type="ECO:0000256" key="1">
    <source>
        <dbReference type="ARBA" id="ARBA00022782"/>
    </source>
</evidence>
<dbReference type="EMBL" id="CAKASE010000059">
    <property type="protein sequence ID" value="CAG9568076.1"/>
    <property type="molecule type" value="Genomic_DNA"/>
</dbReference>
<organism evidence="4 5">
    <name type="scientific">Danaus chrysippus</name>
    <name type="common">African queen</name>
    <dbReference type="NCBI Taxonomy" id="151541"/>
    <lineage>
        <taxon>Eukaryota</taxon>
        <taxon>Metazoa</taxon>
        <taxon>Ecdysozoa</taxon>
        <taxon>Arthropoda</taxon>
        <taxon>Hexapoda</taxon>
        <taxon>Insecta</taxon>
        <taxon>Pterygota</taxon>
        <taxon>Neoptera</taxon>
        <taxon>Endopterygota</taxon>
        <taxon>Lepidoptera</taxon>
        <taxon>Glossata</taxon>
        <taxon>Ditrysia</taxon>
        <taxon>Papilionoidea</taxon>
        <taxon>Nymphalidae</taxon>
        <taxon>Danainae</taxon>
        <taxon>Danaini</taxon>
        <taxon>Danaina</taxon>
        <taxon>Danaus</taxon>
        <taxon>Anosia</taxon>
    </lineage>
</organism>
<dbReference type="InterPro" id="IPR027231">
    <property type="entry name" value="Semaphorin"/>
</dbReference>
<dbReference type="InterPro" id="IPR001627">
    <property type="entry name" value="Semap_dom"/>
</dbReference>
<dbReference type="SUPFAM" id="SSF101912">
    <property type="entry name" value="Sema domain"/>
    <property type="match status" value="1"/>
</dbReference>
<dbReference type="GO" id="GO:0007411">
    <property type="term" value="P:axon guidance"/>
    <property type="evidence" value="ECO:0007669"/>
    <property type="project" value="TreeGrafter"/>
</dbReference>
<dbReference type="GO" id="GO:0071526">
    <property type="term" value="P:semaphorin-plexin signaling pathway"/>
    <property type="evidence" value="ECO:0007669"/>
    <property type="project" value="TreeGrafter"/>
</dbReference>
<protein>
    <submittedName>
        <fullName evidence="4">(African queen) hypothetical protein</fullName>
    </submittedName>
</protein>
<accession>A0A8J2QU43</accession>
<dbReference type="InterPro" id="IPR036352">
    <property type="entry name" value="Semap_dom_sf"/>
</dbReference>
<dbReference type="PANTHER" id="PTHR11036">
    <property type="entry name" value="SEMAPHORIN"/>
    <property type="match status" value="1"/>
</dbReference>
<evidence type="ECO:0000313" key="4">
    <source>
        <dbReference type="EMBL" id="CAG9568076.1"/>
    </source>
</evidence>
<dbReference type="PROSITE" id="PS51004">
    <property type="entry name" value="SEMA"/>
    <property type="match status" value="1"/>
</dbReference>
<keyword evidence="5" id="KW-1185">Reference proteome</keyword>
<gene>
    <name evidence="4" type="ORF">DCHRY22_LOCUS8131</name>
</gene>
<comment type="caution">
    <text evidence="2">Lacks conserved residue(s) required for the propagation of feature annotation.</text>
</comment>
<evidence type="ECO:0000256" key="2">
    <source>
        <dbReference type="PROSITE-ProRule" id="PRU00352"/>
    </source>
</evidence>
<name>A0A8J2QU43_9NEOP</name>
<dbReference type="GO" id="GO:0030335">
    <property type="term" value="P:positive regulation of cell migration"/>
    <property type="evidence" value="ECO:0007669"/>
    <property type="project" value="TreeGrafter"/>
</dbReference>
<feature type="domain" description="Sema" evidence="3">
    <location>
        <begin position="65"/>
        <end position="285"/>
    </location>
</feature>